<feature type="region of interest" description="Disordered" evidence="1">
    <location>
        <begin position="35"/>
        <end position="90"/>
    </location>
</feature>
<feature type="region of interest" description="Disordered" evidence="1">
    <location>
        <begin position="257"/>
        <end position="314"/>
    </location>
</feature>
<feature type="compositionally biased region" description="Low complexity" evidence="1">
    <location>
        <begin position="262"/>
        <end position="301"/>
    </location>
</feature>
<dbReference type="Proteomes" id="UP001283341">
    <property type="component" value="Unassembled WGS sequence"/>
</dbReference>
<feature type="compositionally biased region" description="Polar residues" evidence="1">
    <location>
        <begin position="108"/>
        <end position="124"/>
    </location>
</feature>
<organism evidence="2 3">
    <name type="scientific">Apodospora peruviana</name>
    <dbReference type="NCBI Taxonomy" id="516989"/>
    <lineage>
        <taxon>Eukaryota</taxon>
        <taxon>Fungi</taxon>
        <taxon>Dikarya</taxon>
        <taxon>Ascomycota</taxon>
        <taxon>Pezizomycotina</taxon>
        <taxon>Sordariomycetes</taxon>
        <taxon>Sordariomycetidae</taxon>
        <taxon>Sordariales</taxon>
        <taxon>Lasiosphaeriaceae</taxon>
        <taxon>Apodospora</taxon>
    </lineage>
</organism>
<evidence type="ECO:0000313" key="3">
    <source>
        <dbReference type="Proteomes" id="UP001283341"/>
    </source>
</evidence>
<feature type="compositionally biased region" description="Polar residues" evidence="1">
    <location>
        <begin position="670"/>
        <end position="695"/>
    </location>
</feature>
<evidence type="ECO:0000256" key="1">
    <source>
        <dbReference type="SAM" id="MobiDB-lite"/>
    </source>
</evidence>
<protein>
    <submittedName>
        <fullName evidence="2">Uncharacterized protein</fullName>
    </submittedName>
</protein>
<dbReference type="EMBL" id="JAUEDM010000003">
    <property type="protein sequence ID" value="KAK3322608.1"/>
    <property type="molecule type" value="Genomic_DNA"/>
</dbReference>
<reference evidence="2" key="1">
    <citation type="journal article" date="2023" name="Mol. Phylogenet. Evol.">
        <title>Genome-scale phylogeny and comparative genomics of the fungal order Sordariales.</title>
        <authorList>
            <person name="Hensen N."/>
            <person name="Bonometti L."/>
            <person name="Westerberg I."/>
            <person name="Brannstrom I.O."/>
            <person name="Guillou S."/>
            <person name="Cros-Aarteil S."/>
            <person name="Calhoun S."/>
            <person name="Haridas S."/>
            <person name="Kuo A."/>
            <person name="Mondo S."/>
            <person name="Pangilinan J."/>
            <person name="Riley R."/>
            <person name="LaButti K."/>
            <person name="Andreopoulos B."/>
            <person name="Lipzen A."/>
            <person name="Chen C."/>
            <person name="Yan M."/>
            <person name="Daum C."/>
            <person name="Ng V."/>
            <person name="Clum A."/>
            <person name="Steindorff A."/>
            <person name="Ohm R.A."/>
            <person name="Martin F."/>
            <person name="Silar P."/>
            <person name="Natvig D.O."/>
            <person name="Lalanne C."/>
            <person name="Gautier V."/>
            <person name="Ament-Velasquez S.L."/>
            <person name="Kruys A."/>
            <person name="Hutchinson M.I."/>
            <person name="Powell A.J."/>
            <person name="Barry K."/>
            <person name="Miller A.N."/>
            <person name="Grigoriev I.V."/>
            <person name="Debuchy R."/>
            <person name="Gladieux P."/>
            <person name="Hiltunen Thoren M."/>
            <person name="Johannesson H."/>
        </authorList>
    </citation>
    <scope>NUCLEOTIDE SEQUENCE</scope>
    <source>
        <strain evidence="2">CBS 118394</strain>
    </source>
</reference>
<sequence>MAGQPNTEGSNQEYQIPLDWDKNLEELFGSPVVNYNDWKPKDPDFLRDETNPVGESKTNTTVQDEEDIYNATPIGSPSSRPNLAPLSDAPALQADPASVLNLALPSGGFTSRPQPTVATSSQPALSYPQPAPSTSIPTPDHKEVEVEGLDLHQLSDFERFLNENFAGLSDPPDTNQPDNQHTQQSITPAAAQGNSVNVPMQGAPLHQSNPERLSPPGLDLPNQPPSFGTYAALPPVTHHQQPTEQNYVYQQPHLGQQEHGFHQQQQDQSFYHHQQQQVASGYQSHQQQTIQSFQHPLGHQRPPVPPPQFPQLGYQLPSVAPPQLPVVANTKRIVQNRKKKNEPGNDPLIVYGRRQPRNDWGITQDGSPLFRYHQFGTELRPNLFLSKNELIQFMMGVGAQTPRNLRLWIQNSPAQVNWRYHSSSESSKCRWKDCPCPQKTILKGFWRVAFDEDSDGTSSGRHDPFLNAGYMHLYCFEKIFNLGFLTKLGTTWHFQVEADTRTLPHEERNPMSVTRDHSKLEDIWNSYRQKHANIYREFTTEWAQNNFERVYDMAFTPTTVPDDERLWRLLTEAHLAHEQKTRQESRIKRNSGSDISVHKGDLEVYVAAEALKKNSKRKRGEGDDGEEKGSVGEGCSSKQGSSCSPPRKIARPASPRVSTAGGGDADRPGTRQSSRNTQTDILEKFNTSSPITRSTTQTIHQQLNAAPAHVQRIVLAQVPAHLREIIDGVRREGEHYADGLEGRISRLPRRQRVEVDEFTRKREQTEDICRLWNSL</sequence>
<dbReference type="AlphaFoldDB" id="A0AAE0M8M0"/>
<feature type="region of interest" description="Disordered" evidence="1">
    <location>
        <begin position="102"/>
        <end position="140"/>
    </location>
</feature>
<feature type="region of interest" description="Disordered" evidence="1">
    <location>
        <begin position="164"/>
        <end position="228"/>
    </location>
</feature>
<name>A0AAE0M8M0_9PEZI</name>
<feature type="compositionally biased region" description="Polar residues" evidence="1">
    <location>
        <begin position="172"/>
        <end position="198"/>
    </location>
</feature>
<feature type="region of interest" description="Disordered" evidence="1">
    <location>
        <begin position="614"/>
        <end position="695"/>
    </location>
</feature>
<proteinExistence type="predicted"/>
<gene>
    <name evidence="2" type="ORF">B0H66DRAFT_602045</name>
</gene>
<feature type="compositionally biased region" description="Basic and acidic residues" evidence="1">
    <location>
        <begin position="38"/>
        <end position="50"/>
    </location>
</feature>
<accession>A0AAE0M8M0</accession>
<keyword evidence="3" id="KW-1185">Reference proteome</keyword>
<reference evidence="2" key="2">
    <citation type="submission" date="2023-06" db="EMBL/GenBank/DDBJ databases">
        <authorList>
            <consortium name="Lawrence Berkeley National Laboratory"/>
            <person name="Haridas S."/>
            <person name="Hensen N."/>
            <person name="Bonometti L."/>
            <person name="Westerberg I."/>
            <person name="Brannstrom I.O."/>
            <person name="Guillou S."/>
            <person name="Cros-Aarteil S."/>
            <person name="Calhoun S."/>
            <person name="Kuo A."/>
            <person name="Mondo S."/>
            <person name="Pangilinan J."/>
            <person name="Riley R."/>
            <person name="Labutti K."/>
            <person name="Andreopoulos B."/>
            <person name="Lipzen A."/>
            <person name="Chen C."/>
            <person name="Yanf M."/>
            <person name="Daum C."/>
            <person name="Ng V."/>
            <person name="Clum A."/>
            <person name="Steindorff A."/>
            <person name="Ohm R."/>
            <person name="Martin F."/>
            <person name="Silar P."/>
            <person name="Natvig D."/>
            <person name="Lalanne C."/>
            <person name="Gautier V."/>
            <person name="Ament-Velasquez S.L."/>
            <person name="Kruys A."/>
            <person name="Hutchinson M.I."/>
            <person name="Powell A.J."/>
            <person name="Barry K."/>
            <person name="Miller A.N."/>
            <person name="Grigoriev I.V."/>
            <person name="Debuchy R."/>
            <person name="Gladieux P."/>
            <person name="Thoren M.H."/>
            <person name="Johannesson H."/>
        </authorList>
    </citation>
    <scope>NUCLEOTIDE SEQUENCE</scope>
    <source>
        <strain evidence="2">CBS 118394</strain>
    </source>
</reference>
<evidence type="ECO:0000313" key="2">
    <source>
        <dbReference type="EMBL" id="KAK3322608.1"/>
    </source>
</evidence>
<comment type="caution">
    <text evidence="2">The sequence shown here is derived from an EMBL/GenBank/DDBJ whole genome shotgun (WGS) entry which is preliminary data.</text>
</comment>